<evidence type="ECO:0000313" key="9">
    <source>
        <dbReference type="Proteomes" id="UP001107558"/>
    </source>
</evidence>
<gene>
    <name evidence="8" type="ORF">PVAND_011950</name>
</gene>
<keyword evidence="3" id="KW-0720">Serine protease</keyword>
<feature type="chain" id="PRO_5039888320" description="Peptidase S1 domain-containing protein" evidence="6">
    <location>
        <begin position="17"/>
        <end position="101"/>
    </location>
</feature>
<dbReference type="InterPro" id="IPR050430">
    <property type="entry name" value="Peptidase_S1"/>
</dbReference>
<protein>
    <recommendedName>
        <fullName evidence="7">Peptidase S1 domain-containing protein</fullName>
    </recommendedName>
</protein>
<dbReference type="SUPFAM" id="SSF50494">
    <property type="entry name" value="Trypsin-like serine proteases"/>
    <property type="match status" value="1"/>
</dbReference>
<evidence type="ECO:0000313" key="8">
    <source>
        <dbReference type="EMBL" id="KAG5682607.1"/>
    </source>
</evidence>
<reference evidence="8" key="1">
    <citation type="submission" date="2021-03" db="EMBL/GenBank/DDBJ databases">
        <title>Chromosome level genome of the anhydrobiotic midge Polypedilum vanderplanki.</title>
        <authorList>
            <person name="Yoshida Y."/>
            <person name="Kikawada T."/>
            <person name="Gusev O."/>
        </authorList>
    </citation>
    <scope>NUCLEOTIDE SEQUENCE</scope>
    <source>
        <strain evidence="8">NIAS01</strain>
        <tissue evidence="8">Whole body or cell culture</tissue>
    </source>
</reference>
<keyword evidence="6" id="KW-0732">Signal</keyword>
<dbReference type="GO" id="GO:0004252">
    <property type="term" value="F:serine-type endopeptidase activity"/>
    <property type="evidence" value="ECO:0007669"/>
    <property type="project" value="InterPro"/>
</dbReference>
<dbReference type="PANTHER" id="PTHR24276:SF91">
    <property type="entry name" value="AT26814P-RELATED"/>
    <property type="match status" value="1"/>
</dbReference>
<dbReference type="InterPro" id="IPR009003">
    <property type="entry name" value="Peptidase_S1_PA"/>
</dbReference>
<accession>A0A9J6CL76</accession>
<dbReference type="GO" id="GO:0006508">
    <property type="term" value="P:proteolysis"/>
    <property type="evidence" value="ECO:0007669"/>
    <property type="project" value="UniProtKB-KW"/>
</dbReference>
<dbReference type="InterPro" id="IPR001254">
    <property type="entry name" value="Trypsin_dom"/>
</dbReference>
<evidence type="ECO:0000256" key="2">
    <source>
        <dbReference type="ARBA" id="ARBA00022801"/>
    </source>
</evidence>
<dbReference type="InterPro" id="IPR043504">
    <property type="entry name" value="Peptidase_S1_PA_chymotrypsin"/>
</dbReference>
<dbReference type="OrthoDB" id="10059102at2759"/>
<keyword evidence="2" id="KW-0378">Hydrolase</keyword>
<evidence type="ECO:0000256" key="5">
    <source>
        <dbReference type="ARBA" id="ARBA00024195"/>
    </source>
</evidence>
<comment type="similarity">
    <text evidence="5">Belongs to the peptidase S1 family. CLIP subfamily.</text>
</comment>
<dbReference type="EMBL" id="JADBJN010000001">
    <property type="protein sequence ID" value="KAG5682607.1"/>
    <property type="molecule type" value="Genomic_DNA"/>
</dbReference>
<proteinExistence type="inferred from homology"/>
<comment type="caution">
    <text evidence="8">The sequence shown here is derived from an EMBL/GenBank/DDBJ whole genome shotgun (WGS) entry which is preliminary data.</text>
</comment>
<dbReference type="Proteomes" id="UP001107558">
    <property type="component" value="Chromosome 1"/>
</dbReference>
<sequence>MFRLLIVSTLIACALSAVVPDATETEEFRQWSGRIVGGQTAAPGQFPYQTSMRSAANAHFCGGFIINHRTVSWGVPCGTASPDMFARISAVATWLDANTVN</sequence>
<feature type="domain" description="Peptidase S1" evidence="7">
    <location>
        <begin position="35"/>
        <end position="71"/>
    </location>
</feature>
<dbReference type="AlphaFoldDB" id="A0A9J6CL76"/>
<evidence type="ECO:0000256" key="3">
    <source>
        <dbReference type="ARBA" id="ARBA00022825"/>
    </source>
</evidence>
<evidence type="ECO:0000256" key="6">
    <source>
        <dbReference type="SAM" id="SignalP"/>
    </source>
</evidence>
<dbReference type="PANTHER" id="PTHR24276">
    <property type="entry name" value="POLYSERASE-RELATED"/>
    <property type="match status" value="1"/>
</dbReference>
<name>A0A9J6CL76_POLVA</name>
<dbReference type="Gene3D" id="2.40.10.10">
    <property type="entry name" value="Trypsin-like serine proteases"/>
    <property type="match status" value="1"/>
</dbReference>
<dbReference type="Pfam" id="PF00089">
    <property type="entry name" value="Trypsin"/>
    <property type="match status" value="1"/>
</dbReference>
<evidence type="ECO:0000259" key="7">
    <source>
        <dbReference type="Pfam" id="PF00089"/>
    </source>
</evidence>
<keyword evidence="9" id="KW-1185">Reference proteome</keyword>
<keyword evidence="4" id="KW-1015">Disulfide bond</keyword>
<evidence type="ECO:0000256" key="1">
    <source>
        <dbReference type="ARBA" id="ARBA00022670"/>
    </source>
</evidence>
<keyword evidence="1" id="KW-0645">Protease</keyword>
<evidence type="ECO:0000256" key="4">
    <source>
        <dbReference type="ARBA" id="ARBA00023157"/>
    </source>
</evidence>
<organism evidence="8 9">
    <name type="scientific">Polypedilum vanderplanki</name>
    <name type="common">Sleeping chironomid midge</name>
    <dbReference type="NCBI Taxonomy" id="319348"/>
    <lineage>
        <taxon>Eukaryota</taxon>
        <taxon>Metazoa</taxon>
        <taxon>Ecdysozoa</taxon>
        <taxon>Arthropoda</taxon>
        <taxon>Hexapoda</taxon>
        <taxon>Insecta</taxon>
        <taxon>Pterygota</taxon>
        <taxon>Neoptera</taxon>
        <taxon>Endopterygota</taxon>
        <taxon>Diptera</taxon>
        <taxon>Nematocera</taxon>
        <taxon>Chironomoidea</taxon>
        <taxon>Chironomidae</taxon>
        <taxon>Chironominae</taxon>
        <taxon>Polypedilum</taxon>
        <taxon>Polypedilum</taxon>
    </lineage>
</organism>
<feature type="signal peptide" evidence="6">
    <location>
        <begin position="1"/>
        <end position="16"/>
    </location>
</feature>